<evidence type="ECO:0000259" key="1">
    <source>
        <dbReference type="Pfam" id="PF24831"/>
    </source>
</evidence>
<gene>
    <name evidence="2" type="ORF">CLV68_4554</name>
</gene>
<dbReference type="InterPro" id="IPR056132">
    <property type="entry name" value="DUF7715"/>
</dbReference>
<accession>A0A421B257</accession>
<keyword evidence="3" id="KW-1185">Reference proteome</keyword>
<dbReference type="Pfam" id="PF24831">
    <property type="entry name" value="DUF7715"/>
    <property type="match status" value="1"/>
</dbReference>
<evidence type="ECO:0000313" key="2">
    <source>
        <dbReference type="EMBL" id="RLK58450.1"/>
    </source>
</evidence>
<dbReference type="OrthoDB" id="3476326at2"/>
<dbReference type="Proteomes" id="UP000282454">
    <property type="component" value="Unassembled WGS sequence"/>
</dbReference>
<evidence type="ECO:0000313" key="3">
    <source>
        <dbReference type="Proteomes" id="UP000282454"/>
    </source>
</evidence>
<organism evidence="2 3">
    <name type="scientific">Actinokineospora cianjurensis</name>
    <dbReference type="NCBI Taxonomy" id="585224"/>
    <lineage>
        <taxon>Bacteria</taxon>
        <taxon>Bacillati</taxon>
        <taxon>Actinomycetota</taxon>
        <taxon>Actinomycetes</taxon>
        <taxon>Pseudonocardiales</taxon>
        <taxon>Pseudonocardiaceae</taxon>
        <taxon>Actinokineospora</taxon>
    </lineage>
</organism>
<dbReference type="RefSeq" id="WP_121392865.1">
    <property type="nucleotide sequence ID" value="NZ_RCDD01000003.1"/>
</dbReference>
<reference evidence="2 3" key="1">
    <citation type="submission" date="2018-10" db="EMBL/GenBank/DDBJ databases">
        <title>Genomic Encyclopedia of Archaeal and Bacterial Type Strains, Phase II (KMG-II): from individual species to whole genera.</title>
        <authorList>
            <person name="Goeker M."/>
        </authorList>
    </citation>
    <scope>NUCLEOTIDE SEQUENCE [LARGE SCALE GENOMIC DNA]</scope>
    <source>
        <strain evidence="2 3">DSM 45657</strain>
    </source>
</reference>
<feature type="domain" description="DUF7715" evidence="1">
    <location>
        <begin position="4"/>
        <end position="128"/>
    </location>
</feature>
<comment type="caution">
    <text evidence="2">The sequence shown here is derived from an EMBL/GenBank/DDBJ whole genome shotgun (WGS) entry which is preliminary data.</text>
</comment>
<dbReference type="AlphaFoldDB" id="A0A421B257"/>
<name>A0A421B257_9PSEU</name>
<protein>
    <recommendedName>
        <fullName evidence="1">DUF7715 domain-containing protein</fullName>
    </recommendedName>
</protein>
<dbReference type="EMBL" id="RCDD01000003">
    <property type="protein sequence ID" value="RLK58450.1"/>
    <property type="molecule type" value="Genomic_DNA"/>
</dbReference>
<sequence>MPIRTVVATAQGQGQRRNDFAHATEGELVIFPLVCDRDMANPDGGCGCNRSFEGVDSRKATTTAVVADVDLTYSEYVDAILASQHRFGLTNHRRGDAVEEADELLDMFKDWPVGTVVEKRGVRVQQRHIVRRTGGTPR</sequence>
<proteinExistence type="predicted"/>